<name>A0A316GPQ3_9RHOB</name>
<evidence type="ECO:0000256" key="6">
    <source>
        <dbReference type="ARBA" id="ARBA00023235"/>
    </source>
</evidence>
<feature type="active site" description="Proton acceptor; specific for L-alanine" evidence="7">
    <location>
        <position position="242"/>
    </location>
</feature>
<comment type="catalytic activity">
    <reaction evidence="1 7">
        <text>L-alanine = D-alanine</text>
        <dbReference type="Rhea" id="RHEA:20249"/>
        <dbReference type="ChEBI" id="CHEBI:57416"/>
        <dbReference type="ChEBI" id="CHEBI:57972"/>
        <dbReference type="EC" id="5.1.1.1"/>
    </reaction>
</comment>
<feature type="binding site" evidence="7 9">
    <location>
        <position position="128"/>
    </location>
    <ligand>
        <name>substrate</name>
    </ligand>
</feature>
<evidence type="ECO:0000256" key="2">
    <source>
        <dbReference type="ARBA" id="ARBA00001933"/>
    </source>
</evidence>
<dbReference type="SUPFAM" id="SSF51419">
    <property type="entry name" value="PLP-binding barrel"/>
    <property type="match status" value="1"/>
</dbReference>
<dbReference type="GO" id="GO:0008784">
    <property type="term" value="F:alanine racemase activity"/>
    <property type="evidence" value="ECO:0007669"/>
    <property type="project" value="UniProtKB-UniRule"/>
</dbReference>
<dbReference type="InterPro" id="IPR029066">
    <property type="entry name" value="PLP-binding_barrel"/>
</dbReference>
<feature type="modified residue" description="N6-(pyridoxal phosphate)lysine" evidence="7 8">
    <location>
        <position position="33"/>
    </location>
</feature>
<evidence type="ECO:0000256" key="8">
    <source>
        <dbReference type="PIRSR" id="PIRSR600821-50"/>
    </source>
</evidence>
<feature type="domain" description="Alanine racemase C-terminal" evidence="10">
    <location>
        <begin position="221"/>
        <end position="343"/>
    </location>
</feature>
<accession>A0A316GPQ3</accession>
<evidence type="ECO:0000256" key="1">
    <source>
        <dbReference type="ARBA" id="ARBA00000316"/>
    </source>
</evidence>
<dbReference type="Gene3D" id="2.40.37.10">
    <property type="entry name" value="Lyase, Ornithine Decarboxylase, Chain A, domain 1"/>
    <property type="match status" value="1"/>
</dbReference>
<dbReference type="Gene3D" id="3.20.20.10">
    <property type="entry name" value="Alanine racemase"/>
    <property type="match status" value="1"/>
</dbReference>
<organism evidence="11 12">
    <name type="scientific">Roseicyclus mahoneyensis</name>
    <dbReference type="NCBI Taxonomy" id="164332"/>
    <lineage>
        <taxon>Bacteria</taxon>
        <taxon>Pseudomonadati</taxon>
        <taxon>Pseudomonadota</taxon>
        <taxon>Alphaproteobacteria</taxon>
        <taxon>Rhodobacterales</taxon>
        <taxon>Roseobacteraceae</taxon>
        <taxon>Roseicyclus</taxon>
    </lineage>
</organism>
<dbReference type="Pfam" id="PF00842">
    <property type="entry name" value="Ala_racemase_C"/>
    <property type="match status" value="1"/>
</dbReference>
<reference evidence="11 12" key="1">
    <citation type="submission" date="2018-05" db="EMBL/GenBank/DDBJ databases">
        <title>Genomic Encyclopedia of Type Strains, Phase IV (KMG-IV): sequencing the most valuable type-strain genomes for metagenomic binning, comparative biology and taxonomic classification.</title>
        <authorList>
            <person name="Goeker M."/>
        </authorList>
    </citation>
    <scope>NUCLEOTIDE SEQUENCE [LARGE SCALE GENOMIC DNA]</scope>
    <source>
        <strain evidence="11 12">DSM 16097</strain>
    </source>
</reference>
<gene>
    <name evidence="11" type="ORF">C7455_101923</name>
</gene>
<dbReference type="AlphaFoldDB" id="A0A316GPQ3"/>
<dbReference type="PROSITE" id="PS00395">
    <property type="entry name" value="ALANINE_RACEMASE"/>
    <property type="match status" value="1"/>
</dbReference>
<feature type="active site" description="Proton acceptor; specific for D-alanine" evidence="7">
    <location>
        <position position="33"/>
    </location>
</feature>
<evidence type="ECO:0000256" key="9">
    <source>
        <dbReference type="PIRSR" id="PIRSR600821-52"/>
    </source>
</evidence>
<dbReference type="EMBL" id="QGGW01000001">
    <property type="protein sequence ID" value="PWK62884.1"/>
    <property type="molecule type" value="Genomic_DNA"/>
</dbReference>
<evidence type="ECO:0000256" key="3">
    <source>
        <dbReference type="ARBA" id="ARBA00007880"/>
    </source>
</evidence>
<dbReference type="UniPathway" id="UPA00042">
    <property type="reaction ID" value="UER00497"/>
</dbReference>
<comment type="caution">
    <text evidence="11">The sequence shown here is derived from an EMBL/GenBank/DDBJ whole genome shotgun (WGS) entry which is preliminary data.</text>
</comment>
<evidence type="ECO:0000313" key="12">
    <source>
        <dbReference type="Proteomes" id="UP000245708"/>
    </source>
</evidence>
<comment type="cofactor">
    <cofactor evidence="2 7 8">
        <name>pyridoxal 5'-phosphate</name>
        <dbReference type="ChEBI" id="CHEBI:597326"/>
    </cofactor>
</comment>
<proteinExistence type="inferred from homology"/>
<evidence type="ECO:0000313" key="11">
    <source>
        <dbReference type="EMBL" id="PWK62884.1"/>
    </source>
</evidence>
<comment type="function">
    <text evidence="7">Catalyzes the interconversion of L-alanine and D-alanine. May also act on other amino acids.</text>
</comment>
<dbReference type="SMART" id="SM01005">
    <property type="entry name" value="Ala_racemase_C"/>
    <property type="match status" value="1"/>
</dbReference>
<comment type="similarity">
    <text evidence="3 7">Belongs to the alanine racemase family.</text>
</comment>
<keyword evidence="6 7" id="KW-0413">Isomerase</keyword>
<dbReference type="CDD" id="cd00430">
    <property type="entry name" value="PLPDE_III_AR"/>
    <property type="match status" value="1"/>
</dbReference>
<dbReference type="GO" id="GO:0005829">
    <property type="term" value="C:cytosol"/>
    <property type="evidence" value="ECO:0007669"/>
    <property type="project" value="TreeGrafter"/>
</dbReference>
<dbReference type="GO" id="GO:0030632">
    <property type="term" value="P:D-alanine biosynthetic process"/>
    <property type="evidence" value="ECO:0007669"/>
    <property type="project" value="UniProtKB-UniRule"/>
</dbReference>
<dbReference type="InterPro" id="IPR000821">
    <property type="entry name" value="Ala_racemase"/>
</dbReference>
<evidence type="ECO:0000256" key="4">
    <source>
        <dbReference type="ARBA" id="ARBA00013089"/>
    </source>
</evidence>
<dbReference type="InterPro" id="IPR009006">
    <property type="entry name" value="Ala_racemase/Decarboxylase_C"/>
</dbReference>
<keyword evidence="12" id="KW-1185">Reference proteome</keyword>
<sequence>MGTGILTIDLDAIAANWRALARLSRGETGAVVKANGYGCGAAEVASRLAREGARSFFVATAEEGAALRKALGPGPAINVFSGHMASDTGLIRDHALTPMLNSPEQAARHRTALPDAPYGVQLDTGMNRLGMEAPDWGASRAGLETGPLTLVMSHLACADDPAHPMNAAQLAAFTKMTAGVSAPRSLSATGGILLGADYQFDLTRPGVGLYGGQPFAQARPVVRLSLPVVQVRDVAFGETVGYSASFTAGRKTRIATVSAGYADGLIRYMSNTAQLYANENICRLAGRVSMDLLTVDVTDLPEVPDHLDILCPQQTVDQLAEAAGTIGYEILTSLGRRYKRRYIGA</sequence>
<dbReference type="RefSeq" id="WP_109665893.1">
    <property type="nucleotide sequence ID" value="NZ_QGGW01000001.1"/>
</dbReference>
<comment type="pathway">
    <text evidence="7">Amino-acid biosynthesis; D-alanine biosynthesis; D-alanine from L-alanine: step 1/1.</text>
</comment>
<dbReference type="GO" id="GO:0030170">
    <property type="term" value="F:pyridoxal phosphate binding"/>
    <property type="evidence" value="ECO:0007669"/>
    <property type="project" value="UniProtKB-UniRule"/>
</dbReference>
<dbReference type="InterPro" id="IPR020622">
    <property type="entry name" value="Ala_racemase_pyridoxalP-BS"/>
</dbReference>
<dbReference type="PANTHER" id="PTHR30511:SF0">
    <property type="entry name" value="ALANINE RACEMASE, CATABOLIC-RELATED"/>
    <property type="match status" value="1"/>
</dbReference>
<dbReference type="NCBIfam" id="TIGR00492">
    <property type="entry name" value="alr"/>
    <property type="match status" value="1"/>
</dbReference>
<dbReference type="SUPFAM" id="SSF50621">
    <property type="entry name" value="Alanine racemase C-terminal domain-like"/>
    <property type="match status" value="1"/>
</dbReference>
<dbReference type="PANTHER" id="PTHR30511">
    <property type="entry name" value="ALANINE RACEMASE"/>
    <property type="match status" value="1"/>
</dbReference>
<evidence type="ECO:0000256" key="5">
    <source>
        <dbReference type="ARBA" id="ARBA00022898"/>
    </source>
</evidence>
<feature type="binding site" evidence="7 9">
    <location>
        <position position="290"/>
    </location>
    <ligand>
        <name>substrate</name>
    </ligand>
</feature>
<dbReference type="EC" id="5.1.1.1" evidence="4 7"/>
<dbReference type="OrthoDB" id="9813814at2"/>
<dbReference type="InterPro" id="IPR011079">
    <property type="entry name" value="Ala_racemase_C"/>
</dbReference>
<dbReference type="Pfam" id="PF01168">
    <property type="entry name" value="Ala_racemase_N"/>
    <property type="match status" value="1"/>
</dbReference>
<dbReference type="Proteomes" id="UP000245708">
    <property type="component" value="Unassembled WGS sequence"/>
</dbReference>
<evidence type="ECO:0000256" key="7">
    <source>
        <dbReference type="HAMAP-Rule" id="MF_01201"/>
    </source>
</evidence>
<dbReference type="PRINTS" id="PR00992">
    <property type="entry name" value="ALARACEMASE"/>
</dbReference>
<evidence type="ECO:0000259" key="10">
    <source>
        <dbReference type="SMART" id="SM01005"/>
    </source>
</evidence>
<dbReference type="InterPro" id="IPR001608">
    <property type="entry name" value="Ala_racemase_N"/>
</dbReference>
<dbReference type="HAMAP" id="MF_01201">
    <property type="entry name" value="Ala_racemase"/>
    <property type="match status" value="1"/>
</dbReference>
<protein>
    <recommendedName>
        <fullName evidence="4 7">Alanine racemase</fullName>
        <ecNumber evidence="4 7">5.1.1.1</ecNumber>
    </recommendedName>
</protein>
<keyword evidence="5 7" id="KW-0663">Pyridoxal phosphate</keyword>